<dbReference type="PANTHER" id="PTHR30572">
    <property type="entry name" value="MEMBRANE COMPONENT OF TRANSPORTER-RELATED"/>
    <property type="match status" value="1"/>
</dbReference>
<gene>
    <name evidence="9" type="ORF">BIV57_18195</name>
</gene>
<evidence type="ECO:0000256" key="2">
    <source>
        <dbReference type="ARBA" id="ARBA00022475"/>
    </source>
</evidence>
<evidence type="ECO:0000313" key="9">
    <source>
        <dbReference type="EMBL" id="OIV36091.1"/>
    </source>
</evidence>
<organism evidence="9 10">
    <name type="scientific">Mangrovactinospora gilvigrisea</name>
    <dbReference type="NCBI Taxonomy" id="1428644"/>
    <lineage>
        <taxon>Bacteria</taxon>
        <taxon>Bacillati</taxon>
        <taxon>Actinomycetota</taxon>
        <taxon>Actinomycetes</taxon>
        <taxon>Kitasatosporales</taxon>
        <taxon>Streptomycetaceae</taxon>
        <taxon>Mangrovactinospora</taxon>
    </lineage>
</organism>
<dbReference type="EMBL" id="MLCF01000115">
    <property type="protein sequence ID" value="OIV36091.1"/>
    <property type="molecule type" value="Genomic_DNA"/>
</dbReference>
<feature type="domain" description="ABC3 transporter permease C-terminal" evidence="8">
    <location>
        <begin position="77"/>
        <end position="194"/>
    </location>
</feature>
<evidence type="ECO:0000313" key="10">
    <source>
        <dbReference type="Proteomes" id="UP000243342"/>
    </source>
</evidence>
<evidence type="ECO:0000259" key="8">
    <source>
        <dbReference type="Pfam" id="PF02687"/>
    </source>
</evidence>
<dbReference type="PANTHER" id="PTHR30572:SF4">
    <property type="entry name" value="ABC TRANSPORTER PERMEASE YTRF"/>
    <property type="match status" value="1"/>
</dbReference>
<feature type="transmembrane region" description="Helical" evidence="7">
    <location>
        <begin position="117"/>
        <end position="145"/>
    </location>
</feature>
<dbReference type="GO" id="GO:0005886">
    <property type="term" value="C:plasma membrane"/>
    <property type="evidence" value="ECO:0007669"/>
    <property type="project" value="UniProtKB-SubCell"/>
</dbReference>
<evidence type="ECO:0000256" key="7">
    <source>
        <dbReference type="SAM" id="Phobius"/>
    </source>
</evidence>
<feature type="transmembrane region" description="Helical" evidence="7">
    <location>
        <begin position="74"/>
        <end position="96"/>
    </location>
</feature>
<comment type="subcellular location">
    <subcellularLocation>
        <location evidence="1">Cell membrane</location>
        <topology evidence="1">Multi-pass membrane protein</topology>
    </subcellularLocation>
</comment>
<keyword evidence="5 7" id="KW-0472">Membrane</keyword>
<evidence type="ECO:0000256" key="3">
    <source>
        <dbReference type="ARBA" id="ARBA00022692"/>
    </source>
</evidence>
<dbReference type="Proteomes" id="UP000243342">
    <property type="component" value="Unassembled WGS sequence"/>
</dbReference>
<evidence type="ECO:0000256" key="4">
    <source>
        <dbReference type="ARBA" id="ARBA00022989"/>
    </source>
</evidence>
<feature type="transmembrane region" description="Helical" evidence="7">
    <location>
        <begin position="428"/>
        <end position="452"/>
    </location>
</feature>
<feature type="transmembrane region" description="Helical" evidence="7">
    <location>
        <begin position="223"/>
        <end position="243"/>
    </location>
</feature>
<dbReference type="STRING" id="1428644.BIV57_18195"/>
<evidence type="ECO:0000256" key="6">
    <source>
        <dbReference type="ARBA" id="ARBA00038076"/>
    </source>
</evidence>
<feature type="transmembrane region" description="Helical" evidence="7">
    <location>
        <begin position="298"/>
        <end position="321"/>
    </location>
</feature>
<dbReference type="RefSeq" id="WP_071657960.1">
    <property type="nucleotide sequence ID" value="NZ_MLCF01000115.1"/>
</dbReference>
<protein>
    <recommendedName>
        <fullName evidence="8">ABC3 transporter permease C-terminal domain-containing protein</fullName>
    </recommendedName>
</protein>
<dbReference type="GO" id="GO:0022857">
    <property type="term" value="F:transmembrane transporter activity"/>
    <property type="evidence" value="ECO:0007669"/>
    <property type="project" value="TreeGrafter"/>
</dbReference>
<keyword evidence="4 7" id="KW-1133">Transmembrane helix</keyword>
<feature type="transmembrane region" description="Helical" evidence="7">
    <location>
        <begin position="29"/>
        <end position="54"/>
    </location>
</feature>
<comment type="similarity">
    <text evidence="6">Belongs to the ABC-4 integral membrane protein family.</text>
</comment>
<keyword evidence="10" id="KW-1185">Reference proteome</keyword>
<evidence type="ECO:0000256" key="5">
    <source>
        <dbReference type="ARBA" id="ARBA00023136"/>
    </source>
</evidence>
<feature type="transmembrane region" description="Helical" evidence="7">
    <location>
        <begin position="255"/>
        <end position="277"/>
    </location>
</feature>
<sequence length="460" mass="44242">MSAAGATRGVRGVRWTSGRLAVRTVRARAGAYLAPAVVALAGTALLTAFAGLLATGRAAHGQNASTLLGMASILGGWTVAIVAYGVVSAVALTVRARGREIALLRLVAATPRQVRRTVVAETLVATIPGIVLGLLPGLPLGALLLDRLLALGAVQEPLRYRTDGWAVGLAAATSLLAAWVGALAASRRASRIAPIAALGSADGAPASRGGDGRLAKGRRNAGIGALLLAAALGGTATGMPVQGSGVTATAGPACVVAALGLGLLAAPAVAALGRLLGRLPGAAVRLAGRSLAARAAQAAASVGPLVLLVGVAVGTLGMQMIEDAGSAGGAGGGPAAQIASANYLVVAMIVGFSVIAAANTLIAAVRDRAAEFALLRLTGATRRQVLASVAVEAGATGALAAVLGLAAAVATVVPYAVAKAGTALPGDAAAAVGALAAGVAVAAVALAVGVGVGTARRVAR</sequence>
<name>A0A1J7BBR3_9ACTN</name>
<proteinExistence type="inferred from homology"/>
<evidence type="ECO:0000256" key="1">
    <source>
        <dbReference type="ARBA" id="ARBA00004651"/>
    </source>
</evidence>
<dbReference type="InterPro" id="IPR050250">
    <property type="entry name" value="Macrolide_Exporter_MacB"/>
</dbReference>
<feature type="transmembrane region" description="Helical" evidence="7">
    <location>
        <begin position="385"/>
        <end position="416"/>
    </location>
</feature>
<feature type="transmembrane region" description="Helical" evidence="7">
    <location>
        <begin position="341"/>
        <end position="365"/>
    </location>
</feature>
<keyword evidence="3 7" id="KW-0812">Transmembrane</keyword>
<reference evidence="9 10" key="1">
    <citation type="submission" date="2016-10" db="EMBL/GenBank/DDBJ databases">
        <title>Genome sequence of Streptomyces gilvigriseus MUSC 26.</title>
        <authorList>
            <person name="Lee L.-H."/>
            <person name="Ser H.-L."/>
        </authorList>
    </citation>
    <scope>NUCLEOTIDE SEQUENCE [LARGE SCALE GENOMIC DNA]</scope>
    <source>
        <strain evidence="9 10">MUSC 26</strain>
    </source>
</reference>
<accession>A0A1J7BBR3</accession>
<keyword evidence="2" id="KW-1003">Cell membrane</keyword>
<feature type="transmembrane region" description="Helical" evidence="7">
    <location>
        <begin position="165"/>
        <end position="185"/>
    </location>
</feature>
<dbReference type="OrthoDB" id="3223244at2"/>
<comment type="caution">
    <text evidence="9">The sequence shown here is derived from an EMBL/GenBank/DDBJ whole genome shotgun (WGS) entry which is preliminary data.</text>
</comment>
<dbReference type="AlphaFoldDB" id="A0A1J7BBR3"/>
<dbReference type="Pfam" id="PF02687">
    <property type="entry name" value="FtsX"/>
    <property type="match status" value="2"/>
</dbReference>
<dbReference type="InterPro" id="IPR003838">
    <property type="entry name" value="ABC3_permease_C"/>
</dbReference>
<feature type="domain" description="ABC3 transporter permease C-terminal" evidence="8">
    <location>
        <begin position="344"/>
        <end position="447"/>
    </location>
</feature>